<dbReference type="Pfam" id="PF13426">
    <property type="entry name" value="PAS_9"/>
    <property type="match status" value="1"/>
</dbReference>
<dbReference type="PROSITE" id="PS50887">
    <property type="entry name" value="GGDEF"/>
    <property type="match status" value="1"/>
</dbReference>
<dbReference type="InterPro" id="IPR000014">
    <property type="entry name" value="PAS"/>
</dbReference>
<dbReference type="Proteomes" id="UP001222275">
    <property type="component" value="Chromosome"/>
</dbReference>
<dbReference type="InterPro" id="IPR052155">
    <property type="entry name" value="Biofilm_reg_signaling"/>
</dbReference>
<dbReference type="Gene3D" id="3.30.450.20">
    <property type="entry name" value="PAS domain"/>
    <property type="match status" value="2"/>
</dbReference>
<organism evidence="3 4">
    <name type="scientific">Thiomicrorhabdus lithotrophica</name>
    <dbReference type="NCBI Taxonomy" id="2949997"/>
    <lineage>
        <taxon>Bacteria</taxon>
        <taxon>Pseudomonadati</taxon>
        <taxon>Pseudomonadota</taxon>
        <taxon>Gammaproteobacteria</taxon>
        <taxon>Thiotrichales</taxon>
        <taxon>Piscirickettsiaceae</taxon>
        <taxon>Thiomicrorhabdus</taxon>
    </lineage>
</organism>
<dbReference type="NCBIfam" id="TIGR00254">
    <property type="entry name" value="GGDEF"/>
    <property type="match status" value="1"/>
</dbReference>
<dbReference type="Pfam" id="PF00563">
    <property type="entry name" value="EAL"/>
    <property type="match status" value="1"/>
</dbReference>
<name>A0ABY8CA87_9GAMM</name>
<accession>A0ABY8CA87</accession>
<proteinExistence type="predicted"/>
<dbReference type="SMART" id="SM00052">
    <property type="entry name" value="EAL"/>
    <property type="match status" value="1"/>
</dbReference>
<dbReference type="CDD" id="cd01948">
    <property type="entry name" value="EAL"/>
    <property type="match status" value="1"/>
</dbReference>
<dbReference type="InterPro" id="IPR035919">
    <property type="entry name" value="EAL_sf"/>
</dbReference>
<feature type="domain" description="GGDEF" evidence="2">
    <location>
        <begin position="305"/>
        <end position="445"/>
    </location>
</feature>
<evidence type="ECO:0000259" key="2">
    <source>
        <dbReference type="PROSITE" id="PS50887"/>
    </source>
</evidence>
<dbReference type="InterPro" id="IPR000160">
    <property type="entry name" value="GGDEF_dom"/>
</dbReference>
<dbReference type="SMART" id="SM00267">
    <property type="entry name" value="GGDEF"/>
    <property type="match status" value="1"/>
</dbReference>
<reference evidence="3 4" key="1">
    <citation type="submission" date="2022-06" db="EMBL/GenBank/DDBJ databases">
        <title>Thiomicrohabdus sp. nov, an obligately chemolithoautotrophic, sulfur-oxidizing bacterium isolated from beach of Guanyin Mountain. Amoy.</title>
        <authorList>
            <person name="Zhu H."/>
        </authorList>
    </citation>
    <scope>NUCLEOTIDE SEQUENCE [LARGE SCALE GENOMIC DNA]</scope>
    <source>
        <strain evidence="3 4">XGS-01</strain>
    </source>
</reference>
<dbReference type="EMBL" id="CP102381">
    <property type="protein sequence ID" value="WEJ62839.1"/>
    <property type="molecule type" value="Genomic_DNA"/>
</dbReference>
<gene>
    <name evidence="3" type="ORF">NR989_00935</name>
</gene>
<dbReference type="InterPro" id="IPR001633">
    <property type="entry name" value="EAL_dom"/>
</dbReference>
<dbReference type="InterPro" id="IPR035965">
    <property type="entry name" value="PAS-like_dom_sf"/>
</dbReference>
<dbReference type="RefSeq" id="WP_275595096.1">
    <property type="nucleotide sequence ID" value="NZ_CP102381.1"/>
</dbReference>
<dbReference type="InterPro" id="IPR029787">
    <property type="entry name" value="Nucleotide_cyclase"/>
</dbReference>
<feature type="domain" description="EAL" evidence="1">
    <location>
        <begin position="454"/>
        <end position="707"/>
    </location>
</feature>
<protein>
    <submittedName>
        <fullName evidence="3">EAL domain-containing protein</fullName>
    </submittedName>
</protein>
<dbReference type="SUPFAM" id="SSF55785">
    <property type="entry name" value="PYP-like sensor domain (PAS domain)"/>
    <property type="match status" value="1"/>
</dbReference>
<dbReference type="InterPro" id="IPR043128">
    <property type="entry name" value="Rev_trsase/Diguanyl_cyclase"/>
</dbReference>
<dbReference type="SUPFAM" id="SSF141868">
    <property type="entry name" value="EAL domain-like"/>
    <property type="match status" value="1"/>
</dbReference>
<evidence type="ECO:0000259" key="1">
    <source>
        <dbReference type="PROSITE" id="PS50883"/>
    </source>
</evidence>
<sequence>MGANNQLTKLEKTVQRLREERQNKREIFNSIHDGIIVFKSSLTIQTINSPAKTLLQIDDDFHPEKCPLALYKNKKATISFKLDKWLNTIKETPSSESTEILVWYSDPTTLQTTPLLLSAKAMLNKKGRLKNVLLVIYDRTVHTQADEQKRLMLAAFESYNAQFISNEKGYIIKPNDSFIAISGLTKDVLKKMTLMEWIERQVFLKNDTVGLLKTLLEQRFWSSEVELHPTKETTFHAILSISMVADKEYNIEHYIVNIQNITDLKEAHRKIEHMAFYDGLTGLANRKLAIEYINSTIKNHRRHKSYSALLYINLDRFKSINDAFGRRTGDRFLIKIAKVLRGILREEDNIARVGGDEFVVVTQDRETNSEQATRNALKLANKISNALNHHFLVDELTLHSSVRIGVIIYPGENNDTAENILVKADLAVTKAKNIKKKYKVFIYDPVLSEEVKSCRQLESDLIHAYERGEIELHFQAQMGAGHELHGAETLARWKHPILGFVSPERFIRIAEESRQILKLGAWIMHQAFVQAKSWTVSRPNFNLAINISPIQFHDADFIETVIYIMIETKVNPQNITLELTEGILISDTESAVEKIARLAELGFKISIDDFGTGYSSLSYFQRLPIHELKIDKSFIARVPNSKEDVAIIESIVHLAKTKELLIVAEGIETQDQLEFIQQQATNIIIQGYFFSKPCPAREFEACFLQNKSNI</sequence>
<keyword evidence="4" id="KW-1185">Reference proteome</keyword>
<dbReference type="CDD" id="cd01949">
    <property type="entry name" value="GGDEF"/>
    <property type="match status" value="1"/>
</dbReference>
<dbReference type="NCBIfam" id="TIGR00229">
    <property type="entry name" value="sensory_box"/>
    <property type="match status" value="1"/>
</dbReference>
<dbReference type="Gene3D" id="3.30.70.270">
    <property type="match status" value="1"/>
</dbReference>
<dbReference type="PANTHER" id="PTHR44757">
    <property type="entry name" value="DIGUANYLATE CYCLASE DGCP"/>
    <property type="match status" value="1"/>
</dbReference>
<dbReference type="PROSITE" id="PS50883">
    <property type="entry name" value="EAL"/>
    <property type="match status" value="1"/>
</dbReference>
<evidence type="ECO:0000313" key="3">
    <source>
        <dbReference type="EMBL" id="WEJ62839.1"/>
    </source>
</evidence>
<dbReference type="Gene3D" id="3.20.20.450">
    <property type="entry name" value="EAL domain"/>
    <property type="match status" value="1"/>
</dbReference>
<evidence type="ECO:0000313" key="4">
    <source>
        <dbReference type="Proteomes" id="UP001222275"/>
    </source>
</evidence>
<dbReference type="PANTHER" id="PTHR44757:SF2">
    <property type="entry name" value="BIOFILM ARCHITECTURE MAINTENANCE PROTEIN MBAA"/>
    <property type="match status" value="1"/>
</dbReference>
<dbReference type="Pfam" id="PF00990">
    <property type="entry name" value="GGDEF"/>
    <property type="match status" value="1"/>
</dbReference>
<dbReference type="SUPFAM" id="SSF55073">
    <property type="entry name" value="Nucleotide cyclase"/>
    <property type="match status" value="1"/>
</dbReference>